<feature type="transmembrane region" description="Helical" evidence="16">
    <location>
        <begin position="309"/>
        <end position="329"/>
    </location>
</feature>
<organism evidence="19">
    <name type="scientific">Rigidipenna inexpectata</name>
    <dbReference type="NCBI Taxonomy" id="424215"/>
    <lineage>
        <taxon>Eukaryota</taxon>
        <taxon>Metazoa</taxon>
        <taxon>Chordata</taxon>
        <taxon>Craniata</taxon>
        <taxon>Vertebrata</taxon>
        <taxon>Euteleostomi</taxon>
        <taxon>Archelosauria</taxon>
        <taxon>Archosauria</taxon>
        <taxon>Dinosauria</taxon>
        <taxon>Saurischia</taxon>
        <taxon>Theropoda</taxon>
        <taxon>Coelurosauria</taxon>
        <taxon>Aves</taxon>
        <taxon>Neognathae</taxon>
        <taxon>Neoaves</taxon>
        <taxon>Strisores</taxon>
        <taxon>Caprimulgiformes</taxon>
        <taxon>Podargidae</taxon>
        <taxon>Rigidipenna</taxon>
    </lineage>
</organism>
<comment type="catalytic activity">
    <reaction evidence="15 16">
        <text>a ubiquinone + NADH + 5 H(+)(in) = a ubiquinol + NAD(+) + 4 H(+)(out)</text>
        <dbReference type="Rhea" id="RHEA:29091"/>
        <dbReference type="Rhea" id="RHEA-COMP:9565"/>
        <dbReference type="Rhea" id="RHEA-COMP:9566"/>
        <dbReference type="ChEBI" id="CHEBI:15378"/>
        <dbReference type="ChEBI" id="CHEBI:16389"/>
        <dbReference type="ChEBI" id="CHEBI:17976"/>
        <dbReference type="ChEBI" id="CHEBI:57540"/>
        <dbReference type="ChEBI" id="CHEBI:57945"/>
        <dbReference type="EC" id="7.1.1.2"/>
    </reaction>
</comment>
<dbReference type="PANTHER" id="PTHR43507">
    <property type="entry name" value="NADH-UBIQUINONE OXIDOREDUCTASE CHAIN 4"/>
    <property type="match status" value="1"/>
</dbReference>
<name>A0A6M8PQN6_9AVES</name>
<keyword evidence="11 16" id="KW-0520">NAD</keyword>
<feature type="transmembrane region" description="Helical" evidence="16">
    <location>
        <begin position="94"/>
        <end position="112"/>
    </location>
</feature>
<evidence type="ECO:0000256" key="14">
    <source>
        <dbReference type="ARBA" id="ARBA00023136"/>
    </source>
</evidence>
<comment type="subcellular location">
    <subcellularLocation>
        <location evidence="1 16">Mitochondrion membrane</location>
        <topology evidence="1 16">Multi-pass membrane protein</topology>
    </subcellularLocation>
</comment>
<evidence type="ECO:0000313" key="19">
    <source>
        <dbReference type="EMBL" id="QKI36932.1"/>
    </source>
</evidence>
<keyword evidence="13 16" id="KW-0496">Mitochondrion</keyword>
<dbReference type="InterPro" id="IPR010227">
    <property type="entry name" value="NADH_Q_OxRdtase_chainM/4"/>
</dbReference>
<dbReference type="GO" id="GO:0015990">
    <property type="term" value="P:electron transport coupled proton transport"/>
    <property type="evidence" value="ECO:0007669"/>
    <property type="project" value="TreeGrafter"/>
</dbReference>
<protein>
    <recommendedName>
        <fullName evidence="4 16">NADH-ubiquinone oxidoreductase chain 4</fullName>
        <ecNumber evidence="3 16">7.1.1.2</ecNumber>
    </recommendedName>
</protein>
<evidence type="ECO:0000256" key="11">
    <source>
        <dbReference type="ARBA" id="ARBA00023027"/>
    </source>
</evidence>
<feature type="transmembrane region" description="Helical" evidence="16">
    <location>
        <begin position="118"/>
        <end position="137"/>
    </location>
</feature>
<evidence type="ECO:0000256" key="3">
    <source>
        <dbReference type="ARBA" id="ARBA00012944"/>
    </source>
</evidence>
<evidence type="ECO:0000256" key="6">
    <source>
        <dbReference type="ARBA" id="ARBA00022660"/>
    </source>
</evidence>
<keyword evidence="5 16" id="KW-0813">Transport</keyword>
<evidence type="ECO:0000256" key="7">
    <source>
        <dbReference type="ARBA" id="ARBA00022692"/>
    </source>
</evidence>
<dbReference type="Pfam" id="PF01059">
    <property type="entry name" value="Oxidored_q5_N"/>
    <property type="match status" value="1"/>
</dbReference>
<evidence type="ECO:0000259" key="17">
    <source>
        <dbReference type="Pfam" id="PF00361"/>
    </source>
</evidence>
<dbReference type="GO" id="GO:0003954">
    <property type="term" value="F:NADH dehydrogenase activity"/>
    <property type="evidence" value="ECO:0007669"/>
    <property type="project" value="TreeGrafter"/>
</dbReference>
<feature type="transmembrane region" description="Helical" evidence="16">
    <location>
        <begin position="341"/>
        <end position="361"/>
    </location>
</feature>
<feature type="transmembrane region" description="Helical" evidence="16">
    <location>
        <begin position="284"/>
        <end position="303"/>
    </location>
</feature>
<keyword evidence="8" id="KW-1278">Translocase</keyword>
<evidence type="ECO:0000256" key="10">
    <source>
        <dbReference type="ARBA" id="ARBA00022989"/>
    </source>
</evidence>
<evidence type="ECO:0000256" key="12">
    <source>
        <dbReference type="ARBA" id="ARBA00023075"/>
    </source>
</evidence>
<evidence type="ECO:0000256" key="5">
    <source>
        <dbReference type="ARBA" id="ARBA00022448"/>
    </source>
</evidence>
<feature type="transmembrane region" description="Helical" evidence="16">
    <location>
        <begin position="61"/>
        <end position="82"/>
    </location>
</feature>
<dbReference type="GO" id="GO:0031966">
    <property type="term" value="C:mitochondrial membrane"/>
    <property type="evidence" value="ECO:0007669"/>
    <property type="project" value="UniProtKB-SubCell"/>
</dbReference>
<feature type="transmembrane region" description="Helical" evidence="16">
    <location>
        <begin position="381"/>
        <end position="406"/>
    </location>
</feature>
<sequence length="459" mass="51366">MLKTILPTIMLLPTTLLSSQKFLWANITMYSLLVATSSLQWLSPTYYPYKNLTLWTGVDQVSSPLLTLSCWLLPLMILASQNHLHHEPLARKRTLIVSLITMQPLILLAFSATELTLFYISFEATLIPTLILITRWGNQSERLSAGIYLMFYTLISSLPLLITIMYLHTQTGTLYLPLLKLTPPTSTNSWTNLLSNLALLMAFMVKAPLYGLHLWLPKAHVEAPIAGSMLLAALLLKLGSYGIMRFTLLMNHPPNYLYYPFLALTLWGALMTSSICLRQTDLKALIAYSSVSHMGLVIAASLIQTHWSFSGAMILMISHGLTSSMLFCLANTTYERTHTRILLLTRGLQPLLPLMATWWLLANLTNMALPPTTNLMAELTIIISLFNWSPLTIILTGTTTLLTASYTLSMLLTTQRGTLPLHITSLQNSTTREHLLMALHTLPMLLLILKPEIISGTPW</sequence>
<dbReference type="NCBIfam" id="TIGR01972">
    <property type="entry name" value="NDH_I_M"/>
    <property type="match status" value="1"/>
</dbReference>
<dbReference type="InterPro" id="IPR001750">
    <property type="entry name" value="ND/Mrp_TM"/>
</dbReference>
<feature type="domain" description="NADH:quinone oxidoreductase/Mrp antiporter transmembrane" evidence="17">
    <location>
        <begin position="112"/>
        <end position="402"/>
    </location>
</feature>
<comment type="similarity">
    <text evidence="2 16">Belongs to the complex I subunit 4 family.</text>
</comment>
<evidence type="ECO:0000256" key="9">
    <source>
        <dbReference type="ARBA" id="ARBA00022982"/>
    </source>
</evidence>
<feature type="transmembrane region" description="Helical" evidence="16">
    <location>
        <begin position="224"/>
        <end position="244"/>
    </location>
</feature>
<reference evidence="19" key="1">
    <citation type="journal article" date="2020" name="Biol. Lett.">
        <title>Oligocene divergence of frogmouth birds (Podargidae) across Wallace's Line.</title>
        <authorList>
            <person name="Oliver P.M."/>
            <person name="Heiniger H."/>
            <person name="Hugall A.F."/>
            <person name="Joseph L."/>
            <person name="Mitchell K.J."/>
        </authorList>
    </citation>
    <scope>NUCLEOTIDE SEQUENCE</scope>
</reference>
<keyword evidence="9 16" id="KW-0249">Electron transport</keyword>
<dbReference type="AlphaFoldDB" id="A0A6M8PQN6"/>
<feature type="domain" description="NADH:ubiquinone oxidoreductase chain 4 N-terminal" evidence="18">
    <location>
        <begin position="1"/>
        <end position="108"/>
    </location>
</feature>
<dbReference type="InterPro" id="IPR000260">
    <property type="entry name" value="NADH4_N"/>
</dbReference>
<evidence type="ECO:0000259" key="18">
    <source>
        <dbReference type="Pfam" id="PF01059"/>
    </source>
</evidence>
<evidence type="ECO:0000256" key="8">
    <source>
        <dbReference type="ARBA" id="ARBA00022967"/>
    </source>
</evidence>
<evidence type="ECO:0000256" key="16">
    <source>
        <dbReference type="RuleBase" id="RU003297"/>
    </source>
</evidence>
<dbReference type="PANTHER" id="PTHR43507:SF20">
    <property type="entry name" value="NADH-UBIQUINONE OXIDOREDUCTASE CHAIN 4"/>
    <property type="match status" value="1"/>
</dbReference>
<evidence type="ECO:0000256" key="15">
    <source>
        <dbReference type="ARBA" id="ARBA00049551"/>
    </source>
</evidence>
<feature type="transmembrane region" description="Helical" evidence="16">
    <location>
        <begin position="189"/>
        <end position="212"/>
    </location>
</feature>
<dbReference type="PRINTS" id="PR01437">
    <property type="entry name" value="NUOXDRDTASE4"/>
</dbReference>
<keyword evidence="6 16" id="KW-0679">Respiratory chain</keyword>
<evidence type="ECO:0000256" key="4">
    <source>
        <dbReference type="ARBA" id="ARBA00021006"/>
    </source>
</evidence>
<feature type="transmembrane region" description="Helical" evidence="16">
    <location>
        <begin position="256"/>
        <end position="277"/>
    </location>
</feature>
<keyword evidence="14 16" id="KW-0472">Membrane</keyword>
<dbReference type="Pfam" id="PF00361">
    <property type="entry name" value="Proton_antipo_M"/>
    <property type="match status" value="1"/>
</dbReference>
<dbReference type="GO" id="GO:0042773">
    <property type="term" value="P:ATP synthesis coupled electron transport"/>
    <property type="evidence" value="ECO:0007669"/>
    <property type="project" value="InterPro"/>
</dbReference>
<dbReference type="EMBL" id="MT180465">
    <property type="protein sequence ID" value="QKI36932.1"/>
    <property type="molecule type" value="Genomic_DNA"/>
</dbReference>
<keyword evidence="12 16" id="KW-0830">Ubiquinone</keyword>
<gene>
    <name evidence="19" type="primary">ND4</name>
</gene>
<evidence type="ECO:0000256" key="1">
    <source>
        <dbReference type="ARBA" id="ARBA00004225"/>
    </source>
</evidence>
<evidence type="ECO:0000256" key="2">
    <source>
        <dbReference type="ARBA" id="ARBA00009025"/>
    </source>
</evidence>
<dbReference type="GO" id="GO:0008137">
    <property type="term" value="F:NADH dehydrogenase (ubiquinone) activity"/>
    <property type="evidence" value="ECO:0007669"/>
    <property type="project" value="UniProtKB-UniRule"/>
</dbReference>
<feature type="transmembrane region" description="Helical" evidence="16">
    <location>
        <begin position="21"/>
        <end position="41"/>
    </location>
</feature>
<feature type="transmembrane region" description="Helical" evidence="16">
    <location>
        <begin position="149"/>
        <end position="169"/>
    </location>
</feature>
<comment type="function">
    <text evidence="16">Core subunit of the mitochondrial membrane respiratory chain NADH dehydrogenase (Complex I) which catalyzes electron transfer from NADH through the respiratory chain, using ubiquinone as an electron acceptor. Essential for the catalytic activity and assembly of complex I.</text>
</comment>
<keyword evidence="10 16" id="KW-1133">Transmembrane helix</keyword>
<geneLocation type="mitochondrion" evidence="19"/>
<dbReference type="InterPro" id="IPR003918">
    <property type="entry name" value="NADH_UbQ_OxRdtase"/>
</dbReference>
<keyword evidence="7 16" id="KW-0812">Transmembrane</keyword>
<accession>A0A6M8PQN6</accession>
<dbReference type="GO" id="GO:0048039">
    <property type="term" value="F:ubiquinone binding"/>
    <property type="evidence" value="ECO:0007669"/>
    <property type="project" value="TreeGrafter"/>
</dbReference>
<evidence type="ECO:0000256" key="13">
    <source>
        <dbReference type="ARBA" id="ARBA00023128"/>
    </source>
</evidence>
<proteinExistence type="inferred from homology"/>
<dbReference type="EC" id="7.1.1.2" evidence="3 16"/>